<feature type="signal peptide" evidence="1">
    <location>
        <begin position="1"/>
        <end position="31"/>
    </location>
</feature>
<evidence type="ECO:0000313" key="2">
    <source>
        <dbReference type="EMBL" id="OIP64396.1"/>
    </source>
</evidence>
<keyword evidence="1" id="KW-0732">Signal</keyword>
<reference evidence="2 3" key="1">
    <citation type="journal article" date="2016" name="Environ. Microbiol.">
        <title>Genomic resolution of a cold subsurface aquifer community provides metabolic insights for novel microbes adapted to high CO concentrations.</title>
        <authorList>
            <person name="Probst A.J."/>
            <person name="Castelle C.J."/>
            <person name="Singh A."/>
            <person name="Brown C.T."/>
            <person name="Anantharaman K."/>
            <person name="Sharon I."/>
            <person name="Hug L.A."/>
            <person name="Burstein D."/>
            <person name="Emerson J.B."/>
            <person name="Thomas B.C."/>
            <person name="Banfield J.F."/>
        </authorList>
    </citation>
    <scope>NUCLEOTIDE SEQUENCE [LARGE SCALE GENOMIC DNA]</scope>
    <source>
        <strain evidence="2">CG2_30_43_9</strain>
    </source>
</reference>
<organism evidence="2 3">
    <name type="scientific">Candidatus Nomurabacteria bacterium CG2_30_43_9</name>
    <dbReference type="NCBI Taxonomy" id="1805283"/>
    <lineage>
        <taxon>Bacteria</taxon>
        <taxon>Candidatus Nomuraibacteriota</taxon>
    </lineage>
</organism>
<protein>
    <submittedName>
        <fullName evidence="2">Uncharacterized protein</fullName>
    </submittedName>
</protein>
<evidence type="ECO:0000313" key="3">
    <source>
        <dbReference type="Proteomes" id="UP000182059"/>
    </source>
</evidence>
<dbReference type="Proteomes" id="UP000182059">
    <property type="component" value="Unassembled WGS sequence"/>
</dbReference>
<accession>A0A1J5FW83</accession>
<name>A0A1J5FW83_9BACT</name>
<comment type="caution">
    <text evidence="2">The sequence shown here is derived from an EMBL/GenBank/DDBJ whole genome shotgun (WGS) entry which is preliminary data.</text>
</comment>
<dbReference type="AlphaFoldDB" id="A0A1J5FW83"/>
<evidence type="ECO:0000256" key="1">
    <source>
        <dbReference type="SAM" id="SignalP"/>
    </source>
</evidence>
<gene>
    <name evidence="2" type="ORF">AUK15_03320</name>
</gene>
<feature type="chain" id="PRO_5013335073" evidence="1">
    <location>
        <begin position="32"/>
        <end position="90"/>
    </location>
</feature>
<proteinExistence type="predicted"/>
<dbReference type="EMBL" id="MNYX01000078">
    <property type="protein sequence ID" value="OIP64396.1"/>
    <property type="molecule type" value="Genomic_DNA"/>
</dbReference>
<sequence length="90" mass="9894">MEKAEPEKFRNKAANLLLAFSLFAGASSAFAGEQNNNKENLPEMGTEQAFQVAEKSGVKNQIADFDWAKIADKIKISIGQKNEKINEFSG</sequence>